<dbReference type="STRING" id="153721.MYP_3902"/>
<comment type="caution">
    <text evidence="13">The sequence shown here is derived from an EMBL/GenBank/DDBJ whole genome shotgun (WGS) entry which is preliminary data.</text>
</comment>
<dbReference type="Gene3D" id="3.40.50.620">
    <property type="entry name" value="HUPs"/>
    <property type="match status" value="1"/>
</dbReference>
<evidence type="ECO:0000256" key="4">
    <source>
        <dbReference type="ARBA" id="ARBA00022741"/>
    </source>
</evidence>
<keyword evidence="6 9" id="KW-0648">Protein biosynthesis</keyword>
<name>A0A098LJR8_9BACT</name>
<dbReference type="SMART" id="SM01016">
    <property type="entry name" value="Arg_tRNA_synt_N"/>
    <property type="match status" value="1"/>
</dbReference>
<evidence type="ECO:0000256" key="1">
    <source>
        <dbReference type="ARBA" id="ARBA00005594"/>
    </source>
</evidence>
<keyword evidence="14" id="KW-1185">Reference proteome</keyword>
<dbReference type="NCBIfam" id="TIGR00456">
    <property type="entry name" value="argS"/>
    <property type="match status" value="1"/>
</dbReference>
<dbReference type="SUPFAM" id="SSF55190">
    <property type="entry name" value="Arginyl-tRNA synthetase (ArgRS), N-terminal 'additional' domain"/>
    <property type="match status" value="1"/>
</dbReference>
<dbReference type="InterPro" id="IPR009080">
    <property type="entry name" value="tRNAsynth_Ia_anticodon-bd"/>
</dbReference>
<dbReference type="Pfam" id="PF05746">
    <property type="entry name" value="DALR_1"/>
    <property type="match status" value="1"/>
</dbReference>
<evidence type="ECO:0000256" key="6">
    <source>
        <dbReference type="ARBA" id="ARBA00022917"/>
    </source>
</evidence>
<dbReference type="InterPro" id="IPR001412">
    <property type="entry name" value="aa-tRNA-synth_I_CS"/>
</dbReference>
<dbReference type="Proteomes" id="UP000030185">
    <property type="component" value="Unassembled WGS sequence"/>
</dbReference>
<evidence type="ECO:0000256" key="3">
    <source>
        <dbReference type="ARBA" id="ARBA00022598"/>
    </source>
</evidence>
<dbReference type="eggNOG" id="COG0018">
    <property type="taxonomic scope" value="Bacteria"/>
</dbReference>
<comment type="subunit">
    <text evidence="9">Monomer.</text>
</comment>
<dbReference type="InterPro" id="IPR035684">
    <property type="entry name" value="ArgRS_core"/>
</dbReference>
<dbReference type="InterPro" id="IPR014729">
    <property type="entry name" value="Rossmann-like_a/b/a_fold"/>
</dbReference>
<sequence length="616" mass="70070">MKQTIKLHTEFVQWQKNNFKMNLEKKVKSGISEALKSQFGLDDQEGTIQLQPTKKEFEGALTFVTFPYTSKTKKSPEQIGEVIGKYLKDNLEEVADFNVVKGFLNLVISDRTWLSIFSNSILSEEFAILPFNGKRVMVEYSSPNTNKPLHLGHLRNNFLGYSVSEILKASGYDVVKANLINDRGIHICKSMLAYQLWGHGETPQSSGLKGDHLAGKYYVLFDKEYKKEIDALKDQGVEEEEAKKQAPLMKQAQELLLKWEEGDKEVVALWEKMNGWVYDGFNATYKMIGVDFDKFYYESQTYLLGKNIVEEGLAKQVFFKKPDGSVWVDLTSDGLDQKLLLRGDGTSVYITQDLGTADLKFQEYNAEKSVYVVGNEQDYHFNVLKLILKKLGKSYADGVYHLSYGMVDLPSGKMKSREGTVVDADDLVKEMLDTAEARTKELGKIEGFSEEDLQALYKKLGLGALKYFLLKVDPKKRMLFNPEESIEFQGHTGPFIQYTYARISAILRKAKQLGIDFNKETFDTLVNLHPSEREGIVLMTKFPEKIQDAAKNYAPSEIAQYIFDLAKAYNHFYGEVAIFSEENKNALSFRIAFSFAVAKIINRGMQLLGIEVPEKM</sequence>
<evidence type="ECO:0000256" key="9">
    <source>
        <dbReference type="HAMAP-Rule" id="MF_00123"/>
    </source>
</evidence>
<dbReference type="InterPro" id="IPR008909">
    <property type="entry name" value="DALR_anticod-bd"/>
</dbReference>
<dbReference type="SUPFAM" id="SSF47323">
    <property type="entry name" value="Anticodon-binding domain of a subclass of class I aminoacyl-tRNA synthetases"/>
    <property type="match status" value="1"/>
</dbReference>
<dbReference type="InterPro" id="IPR001278">
    <property type="entry name" value="Arg-tRNA-ligase"/>
</dbReference>
<dbReference type="EMBL" id="BBLT01000009">
    <property type="protein sequence ID" value="GAL86672.1"/>
    <property type="molecule type" value="Genomic_DNA"/>
</dbReference>
<feature type="short sequence motif" description="'HIGH' region" evidence="9">
    <location>
        <begin position="143"/>
        <end position="153"/>
    </location>
</feature>
<accession>A0A098LJR8</accession>
<dbReference type="PANTHER" id="PTHR11956:SF5">
    <property type="entry name" value="ARGININE--TRNA LIGASE, CYTOPLASMIC"/>
    <property type="match status" value="1"/>
</dbReference>
<dbReference type="InterPro" id="IPR036695">
    <property type="entry name" value="Arg-tRNA-synth_N_sf"/>
</dbReference>
<keyword evidence="5 9" id="KW-0067">ATP-binding</keyword>
<evidence type="ECO:0000256" key="8">
    <source>
        <dbReference type="ARBA" id="ARBA00049339"/>
    </source>
</evidence>
<evidence type="ECO:0000259" key="12">
    <source>
        <dbReference type="SMART" id="SM01016"/>
    </source>
</evidence>
<dbReference type="GO" id="GO:0005524">
    <property type="term" value="F:ATP binding"/>
    <property type="evidence" value="ECO:0007669"/>
    <property type="project" value="UniProtKB-UniRule"/>
</dbReference>
<dbReference type="SUPFAM" id="SSF52374">
    <property type="entry name" value="Nucleotidylyl transferase"/>
    <property type="match status" value="1"/>
</dbReference>
<dbReference type="AlphaFoldDB" id="A0A098LJR8"/>
<gene>
    <name evidence="9" type="primary">argS</name>
    <name evidence="13" type="ORF">MYP_3902</name>
</gene>
<keyword evidence="4 9" id="KW-0547">Nucleotide-binding</keyword>
<evidence type="ECO:0000256" key="10">
    <source>
        <dbReference type="RuleBase" id="RU363038"/>
    </source>
</evidence>
<dbReference type="GO" id="GO:0006420">
    <property type="term" value="P:arginyl-tRNA aminoacylation"/>
    <property type="evidence" value="ECO:0007669"/>
    <property type="project" value="UniProtKB-UniRule"/>
</dbReference>
<evidence type="ECO:0000256" key="7">
    <source>
        <dbReference type="ARBA" id="ARBA00023146"/>
    </source>
</evidence>
<organism evidence="13 14">
    <name type="scientific">Sporocytophaga myxococcoides</name>
    <dbReference type="NCBI Taxonomy" id="153721"/>
    <lineage>
        <taxon>Bacteria</taxon>
        <taxon>Pseudomonadati</taxon>
        <taxon>Bacteroidota</taxon>
        <taxon>Cytophagia</taxon>
        <taxon>Cytophagales</taxon>
        <taxon>Cytophagaceae</taxon>
        <taxon>Sporocytophaga</taxon>
    </lineage>
</organism>
<evidence type="ECO:0000256" key="5">
    <source>
        <dbReference type="ARBA" id="ARBA00022840"/>
    </source>
</evidence>
<dbReference type="EC" id="6.1.1.19" evidence="9"/>
<dbReference type="HAMAP" id="MF_00123">
    <property type="entry name" value="Arg_tRNA_synth"/>
    <property type="match status" value="1"/>
</dbReference>
<keyword evidence="2 9" id="KW-0963">Cytoplasm</keyword>
<protein>
    <recommendedName>
        <fullName evidence="9">Arginine--tRNA ligase</fullName>
        <ecNumber evidence="9">6.1.1.19</ecNumber>
    </recommendedName>
    <alternativeName>
        <fullName evidence="9">Arginyl-tRNA synthetase</fullName>
        <shortName evidence="9">ArgRS</shortName>
    </alternativeName>
</protein>
<proteinExistence type="inferred from homology"/>
<feature type="domain" description="DALR anticodon binding" evidence="11">
    <location>
        <begin position="496"/>
        <end position="616"/>
    </location>
</feature>
<comment type="catalytic activity">
    <reaction evidence="8 9">
        <text>tRNA(Arg) + L-arginine + ATP = L-arginyl-tRNA(Arg) + AMP + diphosphate</text>
        <dbReference type="Rhea" id="RHEA:20301"/>
        <dbReference type="Rhea" id="RHEA-COMP:9658"/>
        <dbReference type="Rhea" id="RHEA-COMP:9673"/>
        <dbReference type="ChEBI" id="CHEBI:30616"/>
        <dbReference type="ChEBI" id="CHEBI:32682"/>
        <dbReference type="ChEBI" id="CHEBI:33019"/>
        <dbReference type="ChEBI" id="CHEBI:78442"/>
        <dbReference type="ChEBI" id="CHEBI:78513"/>
        <dbReference type="ChEBI" id="CHEBI:456215"/>
        <dbReference type="EC" id="6.1.1.19"/>
    </reaction>
</comment>
<evidence type="ECO:0000256" key="2">
    <source>
        <dbReference type="ARBA" id="ARBA00022490"/>
    </source>
</evidence>
<dbReference type="Gene3D" id="3.30.1360.70">
    <property type="entry name" value="Arginyl tRNA synthetase N-terminal domain"/>
    <property type="match status" value="1"/>
</dbReference>
<keyword evidence="7 9" id="KW-0030">Aminoacyl-tRNA synthetase</keyword>
<feature type="domain" description="Arginyl tRNA synthetase N-terminal" evidence="12">
    <location>
        <begin position="25"/>
        <end position="108"/>
    </location>
</feature>
<dbReference type="GO" id="GO:0005737">
    <property type="term" value="C:cytoplasm"/>
    <property type="evidence" value="ECO:0007669"/>
    <property type="project" value="UniProtKB-SubCell"/>
</dbReference>
<dbReference type="PANTHER" id="PTHR11956">
    <property type="entry name" value="ARGINYL-TRNA SYNTHETASE"/>
    <property type="match status" value="1"/>
</dbReference>
<keyword evidence="3 9" id="KW-0436">Ligase</keyword>
<dbReference type="GO" id="GO:0004814">
    <property type="term" value="F:arginine-tRNA ligase activity"/>
    <property type="evidence" value="ECO:0007669"/>
    <property type="project" value="UniProtKB-UniRule"/>
</dbReference>
<evidence type="ECO:0000313" key="13">
    <source>
        <dbReference type="EMBL" id="GAL86672.1"/>
    </source>
</evidence>
<dbReference type="Pfam" id="PF00750">
    <property type="entry name" value="tRNA-synt_1d"/>
    <property type="match status" value="1"/>
</dbReference>
<dbReference type="Pfam" id="PF03485">
    <property type="entry name" value="Arg_tRNA_synt_N"/>
    <property type="match status" value="1"/>
</dbReference>
<dbReference type="PRINTS" id="PR01038">
    <property type="entry name" value="TRNASYNTHARG"/>
</dbReference>
<dbReference type="SMART" id="SM00836">
    <property type="entry name" value="DALR_1"/>
    <property type="match status" value="1"/>
</dbReference>
<reference evidence="13 14" key="1">
    <citation type="submission" date="2014-09" db="EMBL/GenBank/DDBJ databases">
        <title>Sporocytophaga myxococcoides PG-01 genome sequencing.</title>
        <authorList>
            <person name="Liu L."/>
            <person name="Gao P.J."/>
            <person name="Chen G.J."/>
            <person name="Wang L.S."/>
        </authorList>
    </citation>
    <scope>NUCLEOTIDE SEQUENCE [LARGE SCALE GENOMIC DNA]</scope>
    <source>
        <strain evidence="13 14">PG-01</strain>
    </source>
</reference>
<dbReference type="Gene3D" id="1.10.730.10">
    <property type="entry name" value="Isoleucyl-tRNA Synthetase, Domain 1"/>
    <property type="match status" value="1"/>
</dbReference>
<evidence type="ECO:0000259" key="11">
    <source>
        <dbReference type="SMART" id="SM00836"/>
    </source>
</evidence>
<dbReference type="PROSITE" id="PS00178">
    <property type="entry name" value="AA_TRNA_LIGASE_I"/>
    <property type="match status" value="1"/>
</dbReference>
<comment type="similarity">
    <text evidence="1 9 10">Belongs to the class-I aminoacyl-tRNA synthetase family.</text>
</comment>
<dbReference type="InterPro" id="IPR005148">
    <property type="entry name" value="Arg-tRNA-synth_N"/>
</dbReference>
<comment type="subcellular location">
    <subcellularLocation>
        <location evidence="9">Cytoplasm</location>
    </subcellularLocation>
</comment>
<evidence type="ECO:0000313" key="14">
    <source>
        <dbReference type="Proteomes" id="UP000030185"/>
    </source>
</evidence>